<dbReference type="Pfam" id="PF13490">
    <property type="entry name" value="zf-HC2"/>
    <property type="match status" value="1"/>
</dbReference>
<keyword evidence="3" id="KW-1133">Transmembrane helix</keyword>
<keyword evidence="7" id="KW-1185">Reference proteome</keyword>
<accession>A0A242KAW2</accession>
<dbReference type="EMBL" id="CP147247">
    <property type="protein sequence ID" value="WYJ91293.1"/>
    <property type="molecule type" value="Genomic_DNA"/>
</dbReference>
<evidence type="ECO:0000256" key="2">
    <source>
        <dbReference type="ARBA" id="ARBA00024438"/>
    </source>
</evidence>
<name>A0A242KAW2_9ENTE</name>
<dbReference type="RefSeq" id="WP_086348874.1">
    <property type="nucleotide sequence ID" value="NZ_CP147247.1"/>
</dbReference>
<evidence type="ECO:0000256" key="1">
    <source>
        <dbReference type="ARBA" id="ARBA00024353"/>
    </source>
</evidence>
<evidence type="ECO:0000256" key="3">
    <source>
        <dbReference type="SAM" id="Phobius"/>
    </source>
</evidence>
<feature type="domain" description="Putative zinc-finger" evidence="4">
    <location>
        <begin position="5"/>
        <end position="39"/>
    </location>
</feature>
<evidence type="ECO:0000313" key="5">
    <source>
        <dbReference type="EMBL" id="OTP17680.1"/>
    </source>
</evidence>
<dbReference type="Gene3D" id="1.10.10.1320">
    <property type="entry name" value="Anti-sigma factor, zinc-finger domain"/>
    <property type="match status" value="1"/>
</dbReference>
<keyword evidence="3" id="KW-0472">Membrane</keyword>
<evidence type="ECO:0000313" key="6">
    <source>
        <dbReference type="EMBL" id="WYJ91293.1"/>
    </source>
</evidence>
<feature type="transmembrane region" description="Helical" evidence="3">
    <location>
        <begin position="76"/>
        <end position="101"/>
    </location>
</feature>
<reference evidence="6" key="3">
    <citation type="submission" date="2024-03" db="EMBL/GenBank/DDBJ databases">
        <title>The Genome Sequence of Enterococcus sp. DIV0242b.</title>
        <authorList>
            <consortium name="The Broad Institute Genomics Platform"/>
            <consortium name="The Broad Institute Microbial Omics Core"/>
            <consortium name="The Broad Institute Genomic Center for Infectious Diseases"/>
            <person name="Earl A."/>
            <person name="Manson A."/>
            <person name="Gilmore M."/>
            <person name="Schwartman J."/>
            <person name="Shea T."/>
            <person name="Abouelleil A."/>
            <person name="Cao P."/>
            <person name="Chapman S."/>
            <person name="Cusick C."/>
            <person name="Young S."/>
            <person name="Neafsey D."/>
            <person name="Nusbaum C."/>
            <person name="Birren B."/>
        </authorList>
    </citation>
    <scope>NUCLEOTIDE SEQUENCE</scope>
    <source>
        <strain evidence="6">9E7_DIV0242</strain>
    </source>
</reference>
<keyword evidence="3" id="KW-0812">Transmembrane</keyword>
<comment type="similarity">
    <text evidence="1">Belongs to the zinc-associated anti-sigma factor (ZAS) superfamily. Anti-sigma-W factor family.</text>
</comment>
<reference evidence="5" key="1">
    <citation type="submission" date="2017-05" db="EMBL/GenBank/DDBJ databases">
        <title>The Genome Sequence of Enterococcus sp. 9E7_DIV0242.</title>
        <authorList>
            <consortium name="The Broad Institute Genomics Platform"/>
            <consortium name="The Broad Institute Genomic Center for Infectious Diseases"/>
            <person name="Earl A."/>
            <person name="Manson A."/>
            <person name="Schwartman J."/>
            <person name="Gilmore M."/>
            <person name="Abouelleil A."/>
            <person name="Cao P."/>
            <person name="Chapman S."/>
            <person name="Cusick C."/>
            <person name="Shea T."/>
            <person name="Young S."/>
            <person name="Neafsey D."/>
            <person name="Nusbaum C."/>
            <person name="Birren B."/>
        </authorList>
    </citation>
    <scope>NUCLEOTIDE SEQUENCE [LARGE SCALE GENOMIC DNA]</scope>
    <source>
        <strain evidence="5">9E7_DIV0242</strain>
    </source>
</reference>
<dbReference type="InterPro" id="IPR041916">
    <property type="entry name" value="Anti_sigma_zinc_sf"/>
</dbReference>
<organism evidence="5">
    <name type="scientific">Candidatus Enterococcus clewellii</name>
    <dbReference type="NCBI Taxonomy" id="1834193"/>
    <lineage>
        <taxon>Bacteria</taxon>
        <taxon>Bacillati</taxon>
        <taxon>Bacillota</taxon>
        <taxon>Bacilli</taxon>
        <taxon>Lactobacillales</taxon>
        <taxon>Enterococcaceae</taxon>
        <taxon>Enterococcus</taxon>
    </lineage>
</organism>
<evidence type="ECO:0000259" key="4">
    <source>
        <dbReference type="Pfam" id="PF13490"/>
    </source>
</evidence>
<proteinExistence type="inferred from homology"/>
<dbReference type="Proteomes" id="UP000195141">
    <property type="component" value="Chromosome"/>
</dbReference>
<evidence type="ECO:0000313" key="7">
    <source>
        <dbReference type="Proteomes" id="UP000195141"/>
    </source>
</evidence>
<sequence length="109" mass="12423">MKISCEVIRDLLPLYHDGVCSEESKELVEEHVAYCEECRAELAFMDENLQASHATENLKEAEAVKKMAKKWKQSKWLSLLRGVGIGLGVMVLLLLFLSLFMDFKFTVTP</sequence>
<protein>
    <recommendedName>
        <fullName evidence="2">Anti-sigma-W factor RsiW</fullName>
    </recommendedName>
</protein>
<dbReference type="EMBL" id="NGMM01000002">
    <property type="protein sequence ID" value="OTP17680.1"/>
    <property type="molecule type" value="Genomic_DNA"/>
</dbReference>
<dbReference type="AlphaFoldDB" id="A0A242KAW2"/>
<reference evidence="6" key="2">
    <citation type="submission" date="2017-05" db="EMBL/GenBank/DDBJ databases">
        <authorList>
            <consortium name="The Broad Institute Genomics Platform"/>
            <consortium name="The Broad Institute Genomic Center for Infectious Diseases"/>
            <person name="Earl A."/>
            <person name="Manson A."/>
            <person name="Schwartman J."/>
            <person name="Gilmore M."/>
            <person name="Abouelleil A."/>
            <person name="Cao P."/>
            <person name="Chapman S."/>
            <person name="Cusick C."/>
            <person name="Shea T."/>
            <person name="Young S."/>
            <person name="Neafsey D."/>
            <person name="Nusbaum C."/>
            <person name="Birren B."/>
        </authorList>
    </citation>
    <scope>NUCLEOTIDE SEQUENCE</scope>
    <source>
        <strain evidence="6">9E7_DIV0242</strain>
    </source>
</reference>
<dbReference type="InterPro" id="IPR027383">
    <property type="entry name" value="Znf_put"/>
</dbReference>
<dbReference type="OrthoDB" id="6194834at2"/>
<gene>
    <name evidence="5" type="ORF">A5888_001818</name>
    <name evidence="6" type="ORF">A5888_003061</name>
</gene>